<keyword evidence="3 7" id="KW-0547">Nucleotide-binding</keyword>
<evidence type="ECO:0000256" key="1">
    <source>
        <dbReference type="ARBA" id="ARBA00006798"/>
    </source>
</evidence>
<reference evidence="11" key="1">
    <citation type="journal article" date="2008" name="J. Mol. Evol.">
        <title>The early evolution of the phosphagen kinases--insights from choanoflagellate and poriferan arginine kinases.</title>
        <authorList>
            <person name="Conejo M."/>
            <person name="Bertin M."/>
            <person name="Pomponi S.A."/>
            <person name="Ellington W.R."/>
        </authorList>
    </citation>
    <scope>NUCLEOTIDE SEQUENCE</scope>
</reference>
<comment type="caution">
    <text evidence="7">Lacks conserved residue(s) required for the propagation of feature annotation.</text>
</comment>
<accession>A6XH17</accession>
<evidence type="ECO:0000259" key="10">
    <source>
        <dbReference type="PROSITE" id="PS51510"/>
    </source>
</evidence>
<keyword evidence="5 7" id="KW-0067">ATP-binding</keyword>
<dbReference type="FunFam" id="3.30.590.10:FF:000006">
    <property type="entry name" value="Arginine kinase 1"/>
    <property type="match status" value="1"/>
</dbReference>
<protein>
    <submittedName>
        <fullName evidence="11">Arginine kinase</fullName>
    </submittedName>
</protein>
<dbReference type="Gene3D" id="3.30.590.10">
    <property type="entry name" value="Glutamine synthetase/guanido kinase, catalytic domain"/>
    <property type="match status" value="1"/>
</dbReference>
<dbReference type="SUPFAM" id="SSF48034">
    <property type="entry name" value="Guanido kinase N-terminal domain"/>
    <property type="match status" value="1"/>
</dbReference>
<organism evidence="11">
    <name type="scientific">Suberites ficus</name>
    <name type="common">Sponge</name>
    <dbReference type="NCBI Taxonomy" id="86007"/>
    <lineage>
        <taxon>Eukaryota</taxon>
        <taxon>Metazoa</taxon>
        <taxon>Porifera</taxon>
        <taxon>Demospongiae</taxon>
        <taxon>Heteroscleromorpha</taxon>
        <taxon>Suberitida</taxon>
        <taxon>Suberitidae</taxon>
        <taxon>Suberites</taxon>
    </lineage>
</organism>
<evidence type="ECO:0000256" key="3">
    <source>
        <dbReference type="ARBA" id="ARBA00022741"/>
    </source>
</evidence>
<evidence type="ECO:0000256" key="8">
    <source>
        <dbReference type="RuleBase" id="RU000505"/>
    </source>
</evidence>
<evidence type="ECO:0000256" key="6">
    <source>
        <dbReference type="PROSITE-ProRule" id="PRU00842"/>
    </source>
</evidence>
<dbReference type="Pfam" id="PF02807">
    <property type="entry name" value="ATP-gua_PtransN"/>
    <property type="match status" value="1"/>
</dbReference>
<feature type="domain" description="Phosphagen kinase C-terminal" evidence="10">
    <location>
        <begin position="135"/>
        <end position="381"/>
    </location>
</feature>
<evidence type="ECO:0000256" key="7">
    <source>
        <dbReference type="PROSITE-ProRule" id="PRU00843"/>
    </source>
</evidence>
<dbReference type="PROSITE" id="PS51510">
    <property type="entry name" value="PHOSPHAGEN_KINASE_C"/>
    <property type="match status" value="1"/>
</dbReference>
<dbReference type="InterPro" id="IPR022413">
    <property type="entry name" value="ATP-guanido_PTrfase_N"/>
</dbReference>
<evidence type="ECO:0000256" key="2">
    <source>
        <dbReference type="ARBA" id="ARBA00022679"/>
    </source>
</evidence>
<feature type="binding site" evidence="7">
    <location>
        <position position="201"/>
    </location>
    <ligand>
        <name>ATP</name>
        <dbReference type="ChEBI" id="CHEBI:30616"/>
    </ligand>
</feature>
<dbReference type="PROSITE" id="PS00112">
    <property type="entry name" value="PHOSPHAGEN_KINASE"/>
    <property type="match status" value="1"/>
</dbReference>
<dbReference type="BRENDA" id="2.7.3.3">
    <property type="organism ID" value="10217"/>
</dbReference>
<gene>
    <name evidence="11" type="primary">AK</name>
</gene>
<evidence type="ECO:0000256" key="5">
    <source>
        <dbReference type="ARBA" id="ARBA00022840"/>
    </source>
</evidence>
<dbReference type="Gene3D" id="1.10.135.10">
    <property type="entry name" value="ATP:guanido phosphotransferase, N-terminal domain"/>
    <property type="match status" value="1"/>
</dbReference>
<dbReference type="GO" id="GO:0004111">
    <property type="term" value="F:creatine kinase activity"/>
    <property type="evidence" value="ECO:0007669"/>
    <property type="project" value="InterPro"/>
</dbReference>
<dbReference type="SUPFAM" id="SSF55931">
    <property type="entry name" value="Glutamine synthetase/guanido kinase"/>
    <property type="match status" value="1"/>
</dbReference>
<feature type="binding site" evidence="7">
    <location>
        <begin position="335"/>
        <end position="340"/>
    </location>
    <ligand>
        <name>ATP</name>
        <dbReference type="ChEBI" id="CHEBI:30616"/>
    </ligand>
</feature>
<dbReference type="GO" id="GO:0046314">
    <property type="term" value="P:phosphocreatine biosynthetic process"/>
    <property type="evidence" value="ECO:0007669"/>
    <property type="project" value="InterPro"/>
</dbReference>
<dbReference type="PANTHER" id="PTHR11547:SF38">
    <property type="entry name" value="ARGININE KINASE 1-RELATED"/>
    <property type="match status" value="1"/>
</dbReference>
<evidence type="ECO:0000313" key="11">
    <source>
        <dbReference type="EMBL" id="ABH10974.1"/>
    </source>
</evidence>
<dbReference type="GO" id="GO:0005615">
    <property type="term" value="C:extracellular space"/>
    <property type="evidence" value="ECO:0007669"/>
    <property type="project" value="TreeGrafter"/>
</dbReference>
<dbReference type="InterPro" id="IPR014746">
    <property type="entry name" value="Gln_synth/guanido_kin_cat_dom"/>
</dbReference>
<dbReference type="PROSITE" id="PS51509">
    <property type="entry name" value="PHOSPHAGEN_KINASE_N"/>
    <property type="match status" value="1"/>
</dbReference>
<feature type="domain" description="Phosphagen kinase N-terminal" evidence="9">
    <location>
        <begin position="19"/>
        <end position="105"/>
    </location>
</feature>
<dbReference type="AlphaFoldDB" id="A6XH17"/>
<evidence type="ECO:0000259" key="9">
    <source>
        <dbReference type="PROSITE" id="PS51509"/>
    </source>
</evidence>
<dbReference type="Pfam" id="PF00217">
    <property type="entry name" value="ATP-gua_Ptrans"/>
    <property type="match status" value="1"/>
</dbReference>
<evidence type="ECO:0000256" key="4">
    <source>
        <dbReference type="ARBA" id="ARBA00022777"/>
    </source>
</evidence>
<dbReference type="PANTHER" id="PTHR11547">
    <property type="entry name" value="ARGININE OR CREATINE KINASE"/>
    <property type="match status" value="1"/>
</dbReference>
<dbReference type="InterPro" id="IPR000749">
    <property type="entry name" value="ATP-guanido_PTrfase"/>
</dbReference>
<dbReference type="InterPro" id="IPR022414">
    <property type="entry name" value="ATP-guanido_PTrfase_cat"/>
</dbReference>
<dbReference type="GO" id="GO:0005524">
    <property type="term" value="F:ATP binding"/>
    <property type="evidence" value="ECO:0007669"/>
    <property type="project" value="UniProtKB-UniRule"/>
</dbReference>
<dbReference type="InterPro" id="IPR036802">
    <property type="entry name" value="ATP-guanido_PTrfase_N_sf"/>
</dbReference>
<proteinExistence type="evidence at transcript level"/>
<comment type="similarity">
    <text evidence="1 6 8">Belongs to the ATP:guanido phosphotransferase family.</text>
</comment>
<keyword evidence="4 7" id="KW-0418">Kinase</keyword>
<feature type="binding site" evidence="7">
    <location>
        <begin position="138"/>
        <end position="142"/>
    </location>
    <ligand>
        <name>ATP</name>
        <dbReference type="ChEBI" id="CHEBI:30616"/>
    </ligand>
</feature>
<dbReference type="EMBL" id="DQ786183">
    <property type="protein sequence ID" value="ABH10974.1"/>
    <property type="molecule type" value="mRNA"/>
</dbReference>
<name>A6XH17_SUBFI</name>
<dbReference type="CDD" id="cd07931">
    <property type="entry name" value="eukaryotic_phosphagen_kinases"/>
    <property type="match status" value="1"/>
</dbReference>
<feature type="binding site" evidence="7">
    <location>
        <begin position="304"/>
        <end position="308"/>
    </location>
    <ligand>
        <name>ATP</name>
        <dbReference type="ChEBI" id="CHEBI:30616"/>
    </ligand>
</feature>
<sequence length="382" mass="43128">MSAAKPDPYFDLIIDEDLKKNQWPQKLIASQKEGGNMSLMCQTMTKEMFEKLKGLKTSSGGWTVARAMNTGTLYPTSFVGCHAGDLESYSLYKDLFHPVIEAYHKGYKMDGSMKHVTDMDVKKITEDLSTSTKSKIISTRIRVARNLSFFPLNPGGSRTTREKIAEHMDKVFADLPDDLKGDFFRHTTMSDQQRQQLIDDHFLFRGKDKMQAASGYHQEWPHGRGIFVSKDKTFIVWVNEGDHLHIISMEQGGDVRSVFSRLSRGIEAIEKGLKRVTGRAEVFMTDPILGVITCCPSNLGTAMRGSVHIRVPKLIASWGFEKLDTLARSKDCQARGSSGEHSEVKDRIDVSNWRRLGFSESSLVQDMIRFANSISDEEDKLK</sequence>
<dbReference type="InterPro" id="IPR022415">
    <property type="entry name" value="ATP-guanido_PTrfase_AS"/>
</dbReference>
<keyword evidence="2 7" id="KW-0808">Transferase</keyword>